<organism evidence="2 3">
    <name type="scientific">Vitis vinifera</name>
    <name type="common">Grape</name>
    <dbReference type="NCBI Taxonomy" id="29760"/>
    <lineage>
        <taxon>Eukaryota</taxon>
        <taxon>Viridiplantae</taxon>
        <taxon>Streptophyta</taxon>
        <taxon>Embryophyta</taxon>
        <taxon>Tracheophyta</taxon>
        <taxon>Spermatophyta</taxon>
        <taxon>Magnoliopsida</taxon>
        <taxon>eudicotyledons</taxon>
        <taxon>Gunneridae</taxon>
        <taxon>Pentapetalae</taxon>
        <taxon>rosids</taxon>
        <taxon>Vitales</taxon>
        <taxon>Vitaceae</taxon>
        <taxon>Viteae</taxon>
        <taxon>Vitis</taxon>
    </lineage>
</organism>
<evidence type="ECO:0000256" key="1">
    <source>
        <dbReference type="SAM" id="MobiDB-lite"/>
    </source>
</evidence>
<feature type="region of interest" description="Disordered" evidence="1">
    <location>
        <begin position="1"/>
        <end position="112"/>
    </location>
</feature>
<evidence type="ECO:0000313" key="3">
    <source>
        <dbReference type="Proteomes" id="UP000288805"/>
    </source>
</evidence>
<name>A0A438G611_VITVI</name>
<feature type="compositionally biased region" description="Acidic residues" evidence="1">
    <location>
        <begin position="95"/>
        <end position="104"/>
    </location>
</feature>
<feature type="non-terminal residue" evidence="2">
    <location>
        <position position="140"/>
    </location>
</feature>
<proteinExistence type="predicted"/>
<dbReference type="AlphaFoldDB" id="A0A438G611"/>
<gene>
    <name evidence="2" type="ORF">CK203_063053</name>
</gene>
<feature type="compositionally biased region" description="Basic and acidic residues" evidence="1">
    <location>
        <begin position="67"/>
        <end position="94"/>
    </location>
</feature>
<evidence type="ECO:0000313" key="2">
    <source>
        <dbReference type="EMBL" id="RVW67628.1"/>
    </source>
</evidence>
<reference evidence="2 3" key="1">
    <citation type="journal article" date="2018" name="PLoS Genet.">
        <title>Population sequencing reveals clonal diversity and ancestral inbreeding in the grapevine cultivar Chardonnay.</title>
        <authorList>
            <person name="Roach M.J."/>
            <person name="Johnson D.L."/>
            <person name="Bohlmann J."/>
            <person name="van Vuuren H.J."/>
            <person name="Jones S.J."/>
            <person name="Pretorius I.S."/>
            <person name="Schmidt S.A."/>
            <person name="Borneman A.R."/>
        </authorList>
    </citation>
    <scope>NUCLEOTIDE SEQUENCE [LARGE SCALE GENOMIC DNA]</scope>
    <source>
        <strain evidence="3">cv. Chardonnay</strain>
        <tissue evidence="2">Leaf</tissue>
    </source>
</reference>
<accession>A0A438G611</accession>
<feature type="compositionally biased region" description="Basic and acidic residues" evidence="1">
    <location>
        <begin position="30"/>
        <end position="45"/>
    </location>
</feature>
<sequence length="140" mass="16276">MEEEFGTGFQMERGIRENPLFRCPPSGNFSREDTSAIREEDKEGLTGRVGFDPCGSSDMVSPSNSIIRERSASIKFKEETDMRERVREGAREGDGDCDGEEEEERSASQIRRKESRFQWSLRSLRSQWKREEERSKDALW</sequence>
<comment type="caution">
    <text evidence="2">The sequence shown here is derived from an EMBL/GenBank/DDBJ whole genome shotgun (WGS) entry which is preliminary data.</text>
</comment>
<dbReference type="Proteomes" id="UP000288805">
    <property type="component" value="Unassembled WGS sequence"/>
</dbReference>
<protein>
    <submittedName>
        <fullName evidence="2">Uncharacterized protein</fullName>
    </submittedName>
</protein>
<dbReference type="EMBL" id="QGNW01000573">
    <property type="protein sequence ID" value="RVW67628.1"/>
    <property type="molecule type" value="Genomic_DNA"/>
</dbReference>